<dbReference type="EMBL" id="WJXB01000007">
    <property type="protein sequence ID" value="MRN55109.1"/>
    <property type="molecule type" value="Genomic_DNA"/>
</dbReference>
<dbReference type="RefSeq" id="WP_338115947.1">
    <property type="nucleotide sequence ID" value="NZ_WJXB01000007.1"/>
</dbReference>
<dbReference type="CDD" id="cd07377">
    <property type="entry name" value="WHTH_GntR"/>
    <property type="match status" value="1"/>
</dbReference>
<dbReference type="Proteomes" id="UP000463051">
    <property type="component" value="Unassembled WGS sequence"/>
</dbReference>
<dbReference type="Gene3D" id="1.20.120.530">
    <property type="entry name" value="GntR ligand-binding domain-like"/>
    <property type="match status" value="1"/>
</dbReference>
<sequence length="225" mass="26265">MDLNLTTQSVSTRDAVYRVLKNQILLLEIPPGTSLSEKEISLKFNVSRTPVRESFARLAHEGLLEIYPQRGTVVSLIDSELVEEAQFMREHLERAVISLACNSFPESNLRSLKINLAKQKLGIEEQDYKSMFQLDEDFHHIIFEGCAKKNTWDVVQQIKVHLNRSRMLRLAADHDWEHLYNQHLHMYEAIQAHDAARSDLLMKKHMELTLSDQDMLKQKFPTYYK</sequence>
<keyword evidence="1" id="KW-0805">Transcription regulation</keyword>
<dbReference type="PANTHER" id="PTHR43537">
    <property type="entry name" value="TRANSCRIPTIONAL REGULATOR, GNTR FAMILY"/>
    <property type="match status" value="1"/>
</dbReference>
<dbReference type="SMART" id="SM00895">
    <property type="entry name" value="FCD"/>
    <property type="match status" value="1"/>
</dbReference>
<dbReference type="InterPro" id="IPR036388">
    <property type="entry name" value="WH-like_DNA-bd_sf"/>
</dbReference>
<keyword evidence="2" id="KW-0238">DNA-binding</keyword>
<keyword evidence="3" id="KW-0804">Transcription</keyword>
<evidence type="ECO:0000256" key="3">
    <source>
        <dbReference type="ARBA" id="ARBA00023163"/>
    </source>
</evidence>
<dbReference type="InterPro" id="IPR036390">
    <property type="entry name" value="WH_DNA-bd_sf"/>
</dbReference>
<dbReference type="PANTHER" id="PTHR43537:SF6">
    <property type="entry name" value="HTH-TYPE TRANSCRIPTIONAL REPRESSOR RSPR"/>
    <property type="match status" value="1"/>
</dbReference>
<feature type="domain" description="HTH gntR-type" evidence="4">
    <location>
        <begin position="10"/>
        <end position="77"/>
    </location>
</feature>
<dbReference type="PROSITE" id="PS50949">
    <property type="entry name" value="HTH_GNTR"/>
    <property type="match status" value="1"/>
</dbReference>
<dbReference type="SUPFAM" id="SSF46785">
    <property type="entry name" value="Winged helix' DNA-binding domain"/>
    <property type="match status" value="1"/>
</dbReference>
<accession>A0A7X2H7R4</accession>
<protein>
    <submittedName>
        <fullName evidence="5">FCD domain-containing protein</fullName>
    </submittedName>
</protein>
<evidence type="ECO:0000256" key="2">
    <source>
        <dbReference type="ARBA" id="ARBA00023125"/>
    </source>
</evidence>
<dbReference type="InterPro" id="IPR011711">
    <property type="entry name" value="GntR_C"/>
</dbReference>
<dbReference type="InterPro" id="IPR000524">
    <property type="entry name" value="Tscrpt_reg_HTH_GntR"/>
</dbReference>
<dbReference type="PRINTS" id="PR00035">
    <property type="entry name" value="HTHGNTR"/>
</dbReference>
<dbReference type="InterPro" id="IPR008920">
    <property type="entry name" value="TF_FadR/GntR_C"/>
</dbReference>
<dbReference type="AlphaFoldDB" id="A0A7X2H7R4"/>
<dbReference type="SMART" id="SM00345">
    <property type="entry name" value="HTH_GNTR"/>
    <property type="match status" value="1"/>
</dbReference>
<dbReference type="GO" id="GO:0003677">
    <property type="term" value="F:DNA binding"/>
    <property type="evidence" value="ECO:0007669"/>
    <property type="project" value="UniProtKB-KW"/>
</dbReference>
<dbReference type="Pfam" id="PF07729">
    <property type="entry name" value="FCD"/>
    <property type="match status" value="1"/>
</dbReference>
<evidence type="ECO:0000259" key="4">
    <source>
        <dbReference type="PROSITE" id="PS50949"/>
    </source>
</evidence>
<name>A0A7X2H7R4_9BACL</name>
<organism evidence="5 6">
    <name type="scientific">Paenibacillus monticola</name>
    <dbReference type="NCBI Taxonomy" id="2666075"/>
    <lineage>
        <taxon>Bacteria</taxon>
        <taxon>Bacillati</taxon>
        <taxon>Bacillota</taxon>
        <taxon>Bacilli</taxon>
        <taxon>Bacillales</taxon>
        <taxon>Paenibacillaceae</taxon>
        <taxon>Paenibacillus</taxon>
    </lineage>
</organism>
<evidence type="ECO:0000313" key="6">
    <source>
        <dbReference type="Proteomes" id="UP000463051"/>
    </source>
</evidence>
<keyword evidence="6" id="KW-1185">Reference proteome</keyword>
<dbReference type="SUPFAM" id="SSF48008">
    <property type="entry name" value="GntR ligand-binding domain-like"/>
    <property type="match status" value="1"/>
</dbReference>
<dbReference type="Gene3D" id="1.10.10.10">
    <property type="entry name" value="Winged helix-like DNA-binding domain superfamily/Winged helix DNA-binding domain"/>
    <property type="match status" value="1"/>
</dbReference>
<dbReference type="GO" id="GO:0003700">
    <property type="term" value="F:DNA-binding transcription factor activity"/>
    <property type="evidence" value="ECO:0007669"/>
    <property type="project" value="InterPro"/>
</dbReference>
<reference evidence="5 6" key="1">
    <citation type="submission" date="2019-11" db="EMBL/GenBank/DDBJ databases">
        <title>Paenibacillus monticola sp. nov., a novel PGPR strain isolated from mountain sample in China.</title>
        <authorList>
            <person name="Zhao Q."/>
            <person name="Li H.-P."/>
            <person name="Zhang J.-L."/>
        </authorList>
    </citation>
    <scope>NUCLEOTIDE SEQUENCE [LARGE SCALE GENOMIC DNA]</scope>
    <source>
        <strain evidence="5 6">LC-T2</strain>
    </source>
</reference>
<comment type="caution">
    <text evidence="5">The sequence shown here is derived from an EMBL/GenBank/DDBJ whole genome shotgun (WGS) entry which is preliminary data.</text>
</comment>
<gene>
    <name evidence="5" type="ORF">GJB61_19195</name>
</gene>
<evidence type="ECO:0000256" key="1">
    <source>
        <dbReference type="ARBA" id="ARBA00023015"/>
    </source>
</evidence>
<proteinExistence type="predicted"/>
<evidence type="ECO:0000313" key="5">
    <source>
        <dbReference type="EMBL" id="MRN55109.1"/>
    </source>
</evidence>
<dbReference type="Pfam" id="PF00392">
    <property type="entry name" value="GntR"/>
    <property type="match status" value="1"/>
</dbReference>